<dbReference type="AlphaFoldDB" id="A0A7G9SV52"/>
<name>A0A7G9SV52_9GAMM</name>
<keyword evidence="3" id="KW-1185">Reference proteome</keyword>
<accession>A0A7G9SV52</accession>
<evidence type="ECO:0000256" key="1">
    <source>
        <dbReference type="SAM" id="MobiDB-lite"/>
    </source>
</evidence>
<protein>
    <submittedName>
        <fullName evidence="2">Uncharacterized protein</fullName>
    </submittedName>
</protein>
<evidence type="ECO:0000313" key="2">
    <source>
        <dbReference type="EMBL" id="QNN71727.1"/>
    </source>
</evidence>
<dbReference type="KEGG" id="tcn:H9L16_14280"/>
<feature type="compositionally biased region" description="Basic and acidic residues" evidence="1">
    <location>
        <begin position="51"/>
        <end position="92"/>
    </location>
</feature>
<feature type="compositionally biased region" description="Basic and acidic residues" evidence="1">
    <location>
        <begin position="1"/>
        <end position="23"/>
    </location>
</feature>
<sequence>MTDERNIAHDKKIADEKRGRGEDVQDNAAVQPQPGKKPPLVDDDTDPSNSRAREMYKDGDAPRDHSHESTESPPEGEERIKPDAPRRDAGAR</sequence>
<proteinExistence type="predicted"/>
<dbReference type="EMBL" id="CP060719">
    <property type="protein sequence ID" value="QNN71727.1"/>
    <property type="molecule type" value="Genomic_DNA"/>
</dbReference>
<gene>
    <name evidence="2" type="ORF">H9L16_14280</name>
</gene>
<dbReference type="Proteomes" id="UP000515804">
    <property type="component" value="Chromosome"/>
</dbReference>
<reference evidence="2 3" key="1">
    <citation type="submission" date="2020-08" db="EMBL/GenBank/DDBJ databases">
        <title>Genome sequence of Thermomonas carbonis KCTC 42013T.</title>
        <authorList>
            <person name="Hyun D.-W."/>
            <person name="Bae J.-W."/>
        </authorList>
    </citation>
    <scope>NUCLEOTIDE SEQUENCE [LARGE SCALE GENOMIC DNA]</scope>
    <source>
        <strain evidence="2 3">KCTC 42013</strain>
    </source>
</reference>
<organism evidence="2 3">
    <name type="scientific">Thermomonas carbonis</name>
    <dbReference type="NCBI Taxonomy" id="1463158"/>
    <lineage>
        <taxon>Bacteria</taxon>
        <taxon>Pseudomonadati</taxon>
        <taxon>Pseudomonadota</taxon>
        <taxon>Gammaproteobacteria</taxon>
        <taxon>Lysobacterales</taxon>
        <taxon>Lysobacteraceae</taxon>
        <taxon>Thermomonas</taxon>
    </lineage>
</organism>
<evidence type="ECO:0000313" key="3">
    <source>
        <dbReference type="Proteomes" id="UP000515804"/>
    </source>
</evidence>
<feature type="region of interest" description="Disordered" evidence="1">
    <location>
        <begin position="1"/>
        <end position="92"/>
    </location>
</feature>
<dbReference type="RefSeq" id="WP_187554241.1">
    <property type="nucleotide sequence ID" value="NZ_BMZL01000001.1"/>
</dbReference>